<dbReference type="EMBL" id="CASHTH010002780">
    <property type="protein sequence ID" value="CAI8035201.1"/>
    <property type="molecule type" value="Genomic_DNA"/>
</dbReference>
<feature type="compositionally biased region" description="Basic and acidic residues" evidence="1">
    <location>
        <begin position="117"/>
        <end position="134"/>
    </location>
</feature>
<evidence type="ECO:0000313" key="2">
    <source>
        <dbReference type="EMBL" id="CAI8035201.1"/>
    </source>
</evidence>
<dbReference type="Proteomes" id="UP001174909">
    <property type="component" value="Unassembled WGS sequence"/>
</dbReference>
<evidence type="ECO:0000256" key="1">
    <source>
        <dbReference type="SAM" id="MobiDB-lite"/>
    </source>
</evidence>
<proteinExistence type="predicted"/>
<protein>
    <submittedName>
        <fullName evidence="2">Uncharacterized protein</fullName>
    </submittedName>
</protein>
<accession>A0AA35X0B6</accession>
<feature type="region of interest" description="Disordered" evidence="1">
    <location>
        <begin position="202"/>
        <end position="267"/>
    </location>
</feature>
<gene>
    <name evidence="2" type="ORF">GBAR_LOCUS19768</name>
</gene>
<evidence type="ECO:0000313" key="3">
    <source>
        <dbReference type="Proteomes" id="UP001174909"/>
    </source>
</evidence>
<keyword evidence="3" id="KW-1185">Reference proteome</keyword>
<feature type="compositionally biased region" description="Basic and acidic residues" evidence="1">
    <location>
        <begin position="238"/>
        <end position="267"/>
    </location>
</feature>
<name>A0AA35X0B6_GEOBA</name>
<sequence length="267" mass="31583">MHPSFGRVCVHVLFVRTAKMLPSFGSCAAKMHPSFGRVCVHVLFVRTAKVYQAMDSDDQFHLSERGDSVWNKRVKTKLRDEISLSDKENGYSLSEIDCVHVFAVAIKRYFESRKRNHRECKPEHKQRVSAQEKQRKTRSRRQRLFDRRRKCVRGSEQCWWDKLSLEYMSFESSDEEDNITVHSLPWRSKKLNDFLAVLDKRADENRQKVKHHAAERKRRQHGPDAASYPPENSPKWTISKDWKKDHVQDQDTTEHNMDLSTEEKEPE</sequence>
<feature type="compositionally biased region" description="Basic residues" evidence="1">
    <location>
        <begin position="208"/>
        <end position="220"/>
    </location>
</feature>
<reference evidence="2" key="1">
    <citation type="submission" date="2023-03" db="EMBL/GenBank/DDBJ databases">
        <authorList>
            <person name="Steffen K."/>
            <person name="Cardenas P."/>
        </authorList>
    </citation>
    <scope>NUCLEOTIDE SEQUENCE</scope>
</reference>
<dbReference type="PANTHER" id="PTHR14375">
    <property type="entry name" value="SIMILAR TO RIKEN CDNA 4931414P19"/>
    <property type="match status" value="1"/>
</dbReference>
<organism evidence="2 3">
    <name type="scientific">Geodia barretti</name>
    <name type="common">Barrett's horny sponge</name>
    <dbReference type="NCBI Taxonomy" id="519541"/>
    <lineage>
        <taxon>Eukaryota</taxon>
        <taxon>Metazoa</taxon>
        <taxon>Porifera</taxon>
        <taxon>Demospongiae</taxon>
        <taxon>Heteroscleromorpha</taxon>
        <taxon>Tetractinellida</taxon>
        <taxon>Astrophorina</taxon>
        <taxon>Geodiidae</taxon>
        <taxon>Geodia</taxon>
    </lineage>
</organism>
<comment type="caution">
    <text evidence="2">The sequence shown here is derived from an EMBL/GenBank/DDBJ whole genome shotgun (WGS) entry which is preliminary data.</text>
</comment>
<dbReference type="InterPro" id="IPR028101">
    <property type="entry name" value="DUF4616"/>
</dbReference>
<dbReference type="AlphaFoldDB" id="A0AA35X0B6"/>
<feature type="region of interest" description="Disordered" evidence="1">
    <location>
        <begin position="117"/>
        <end position="142"/>
    </location>
</feature>
<dbReference type="PANTHER" id="PTHR14375:SF2">
    <property type="entry name" value="SIMILAR TO RIKEN CDNA 4931414P19"/>
    <property type="match status" value="1"/>
</dbReference>